<proteinExistence type="predicted"/>
<comment type="caution">
    <text evidence="1">The sequence shown here is derived from an EMBL/GenBank/DDBJ whole genome shotgun (WGS) entry which is preliminary data.</text>
</comment>
<gene>
    <name evidence="1" type="ORF">QGN17_03050</name>
</gene>
<accession>A0ABT6MYZ8</accession>
<dbReference type="EMBL" id="JARYGZ010000001">
    <property type="protein sequence ID" value="MDH7637699.1"/>
    <property type="molecule type" value="Genomic_DNA"/>
</dbReference>
<protein>
    <submittedName>
        <fullName evidence="1">Uncharacterized protein</fullName>
    </submittedName>
</protein>
<sequence>MTDATLEIPAELEFEARIARGHYGWRHPSLAEALFPVTGDQIGRREYKLFHFARNIPSDEAARLIREGGFEPARMGDILAYGEAFPNTQVRHPVVALGSAAEIDGKGSVPTLWFDGDERTIDLIWLDGDWHRNYRFLGVRPSLPVEAP</sequence>
<dbReference type="Proteomes" id="UP001160625">
    <property type="component" value="Unassembled WGS sequence"/>
</dbReference>
<keyword evidence="2" id="KW-1185">Reference proteome</keyword>
<reference evidence="1" key="1">
    <citation type="submission" date="2023-04" db="EMBL/GenBank/DDBJ databases">
        <title>Sphingomonas sp. MAHUQ-71 isolated from rice field.</title>
        <authorList>
            <person name="Huq M.A."/>
        </authorList>
    </citation>
    <scope>NUCLEOTIDE SEQUENCE</scope>
    <source>
        <strain evidence="1">MAHUQ-71</strain>
    </source>
</reference>
<name>A0ABT6MYZ8_9SPHN</name>
<organism evidence="1 2">
    <name type="scientific">Sphingomonas oryzagri</name>
    <dbReference type="NCBI Taxonomy" id="3042314"/>
    <lineage>
        <taxon>Bacteria</taxon>
        <taxon>Pseudomonadati</taxon>
        <taxon>Pseudomonadota</taxon>
        <taxon>Alphaproteobacteria</taxon>
        <taxon>Sphingomonadales</taxon>
        <taxon>Sphingomonadaceae</taxon>
        <taxon>Sphingomonas</taxon>
    </lineage>
</organism>
<evidence type="ECO:0000313" key="2">
    <source>
        <dbReference type="Proteomes" id="UP001160625"/>
    </source>
</evidence>
<evidence type="ECO:0000313" key="1">
    <source>
        <dbReference type="EMBL" id="MDH7637699.1"/>
    </source>
</evidence>
<dbReference type="RefSeq" id="WP_281043041.1">
    <property type="nucleotide sequence ID" value="NZ_JARYGZ010000001.1"/>
</dbReference>